<dbReference type="Proteomes" id="UP000009027">
    <property type="component" value="Unassembled WGS sequence"/>
</dbReference>
<evidence type="ECO:0000313" key="2">
    <source>
        <dbReference type="EMBL" id="CCD19106.1"/>
    </source>
</evidence>
<organism evidence="2 3">
    <name type="scientific">Trypanosoma vivax (strain Y486)</name>
    <dbReference type="NCBI Taxonomy" id="1055687"/>
    <lineage>
        <taxon>Eukaryota</taxon>
        <taxon>Discoba</taxon>
        <taxon>Euglenozoa</taxon>
        <taxon>Kinetoplastea</taxon>
        <taxon>Metakinetoplastina</taxon>
        <taxon>Trypanosomatida</taxon>
        <taxon>Trypanosomatidae</taxon>
        <taxon>Trypanosoma</taxon>
        <taxon>Duttonella</taxon>
    </lineage>
</organism>
<feature type="compositionally biased region" description="Basic and acidic residues" evidence="1">
    <location>
        <begin position="183"/>
        <end position="194"/>
    </location>
</feature>
<dbReference type="VEuPathDB" id="TriTrypDB:TvY486_0018120"/>
<dbReference type="AlphaFoldDB" id="F9WNI8"/>
<feature type="compositionally biased region" description="Low complexity" evidence="1">
    <location>
        <begin position="144"/>
        <end position="155"/>
    </location>
</feature>
<reference evidence="2 3" key="1">
    <citation type="journal article" date="2012" name="Proc. Natl. Acad. Sci. U.S.A.">
        <title>Antigenic diversity is generated by distinct evolutionary mechanisms in African trypanosome species.</title>
        <authorList>
            <person name="Jackson A.P."/>
            <person name="Berry A."/>
            <person name="Aslett M."/>
            <person name="Allison H.C."/>
            <person name="Burton P."/>
            <person name="Vavrova-Anderson J."/>
            <person name="Brown R."/>
            <person name="Browne H."/>
            <person name="Corton N."/>
            <person name="Hauser H."/>
            <person name="Gamble J."/>
            <person name="Gilderthorp R."/>
            <person name="Marcello L."/>
            <person name="McQuillan J."/>
            <person name="Otto T.D."/>
            <person name="Quail M.A."/>
            <person name="Sanders M.J."/>
            <person name="van Tonder A."/>
            <person name="Ginger M.L."/>
            <person name="Field M.C."/>
            <person name="Barry J.D."/>
            <person name="Hertz-Fowler C."/>
            <person name="Berriman M."/>
        </authorList>
    </citation>
    <scope>NUCLEOTIDE SEQUENCE</scope>
    <source>
        <strain evidence="2 3">Y486</strain>
    </source>
</reference>
<accession>F9WNI8</accession>
<feature type="compositionally biased region" description="Polar residues" evidence="1">
    <location>
        <begin position="268"/>
        <end position="281"/>
    </location>
</feature>
<feature type="compositionally biased region" description="Acidic residues" evidence="1">
    <location>
        <begin position="156"/>
        <end position="182"/>
    </location>
</feature>
<evidence type="ECO:0000256" key="1">
    <source>
        <dbReference type="SAM" id="MobiDB-lite"/>
    </source>
</evidence>
<feature type="compositionally biased region" description="Basic and acidic residues" evidence="1">
    <location>
        <begin position="210"/>
        <end position="231"/>
    </location>
</feature>
<feature type="compositionally biased region" description="Polar residues" evidence="1">
    <location>
        <begin position="312"/>
        <end position="327"/>
    </location>
</feature>
<sequence>MGSATPPPKLPMASENDIVIIKAPSRGPHLVALASGAGRVAKRMWTGAAWEQRMSIMRRLGEFTKAHGSEMSQGNAPHFIVSLKLVKGSAARYTWAPLSPMAAGEAPAQMLLSGLRRAAAANPTRRTTPMMRREPDLVCNAMGSESSSNPKSPESNDVEEGGDDDGDDDDEEEEEADQEEGSDESRENSCETPKKKGKCGPGSETNISNEGRKSKEKSRSKEKSQETDLLKEVPPPTASAVESEELGNGVPRENQNGNQQGQSESNDGKSQPQATPATNEVSKAPEGHVGTPATPESSGSSEGKDGAKGGNEITSISGQKHGSVTNEESAKSGARESEVTDGSSEKGEDPKEEREAVDGQHGIASHPNKDKRGESAAAETSNIPFREKTSVALLLAALSRFYT</sequence>
<proteinExistence type="predicted"/>
<dbReference type="EMBL" id="CAEX01002624">
    <property type="protein sequence ID" value="CCD19106.1"/>
    <property type="molecule type" value="Genomic_DNA"/>
</dbReference>
<keyword evidence="3" id="KW-1185">Reference proteome</keyword>
<evidence type="ECO:0000313" key="3">
    <source>
        <dbReference type="Proteomes" id="UP000009027"/>
    </source>
</evidence>
<gene>
    <name evidence="2" type="ORF">TvY486_0018120</name>
</gene>
<protein>
    <submittedName>
        <fullName evidence="2">Uncharacterized protein</fullName>
    </submittedName>
</protein>
<feature type="compositionally biased region" description="Low complexity" evidence="1">
    <location>
        <begin position="253"/>
        <end position="265"/>
    </location>
</feature>
<name>F9WNI8_TRYVY</name>
<feature type="region of interest" description="Disordered" evidence="1">
    <location>
        <begin position="140"/>
        <end position="388"/>
    </location>
</feature>
<feature type="compositionally biased region" description="Basic and acidic residues" evidence="1">
    <location>
        <begin position="328"/>
        <end position="358"/>
    </location>
</feature>